<reference evidence="5" key="1">
    <citation type="journal article" date="2014" name="Int. J. Syst. Evol. Microbiol.">
        <title>Complete genome sequence of Corynebacterium casei LMG S-19264T (=DSM 44701T), isolated from a smear-ripened cheese.</title>
        <authorList>
            <consortium name="US DOE Joint Genome Institute (JGI-PGF)"/>
            <person name="Walter F."/>
            <person name="Albersmeier A."/>
            <person name="Kalinowski J."/>
            <person name="Ruckert C."/>
        </authorList>
    </citation>
    <scope>NUCLEOTIDE SEQUENCE</scope>
    <source>
        <strain evidence="5">KCTC 12343</strain>
    </source>
</reference>
<sequence length="929" mass="102356">MPLNGNELARTAVMKVLEQTGRLLRSHFPHNDGPDAALVVNTLSAREQLSRGFRFDVELLSDDAAIPLKDMIGKMMTVSLVRDNGTERHFNGFITQFRYLKTDGGFVYYRAVLEPWLAFTKLRKNCTAFKGCTALEMTEKTFAHYLQRDWRVSMNATTPAISYQAQYNETDHNHLHRRWEAAGFYYWYEHRLDGHTLWLSDDSTLADAIDACGTREVEPGMMQYFALGGSAESDGISQWQAVRRMGSGATALASFDYKRPAPFVAGRGSENHQGEDVPPYEVYENLGEYGYPDGHAGEALARRRMEEADKTTQYFMAIGNDRAAMPGRSFALADHHSSKMNWPVRNVALRDPIAKRDYLITAVRHWAGNNIHSAKHEPSYYRNEFTCLRRTIRWRPGRNFNSHPCPAPSVQTAIVAGPPGEEIYTDIYGRVKVQFHWDRESKNDDNSSAWVRVAMPTAGAQFGQIGLPRIGQEVVVQFLGENPDRPIITGVVYNERHKAPWELPGQRALTGIRSKEIAGFRGNQLVLDDTKDQIQAQLRSDHLHSQLSLGQIHRLESIAGHKEKRGDGFELRTDGHGVVRAAQGLLMTTEARTGATGSVKAMAATEMRLAQAHWQHDALAELAQQHDEKNTGAQARTAKALENQNGSIKGGSGELPELTAPHVVLSSAAGIAATATRSIHIASGEHVAVTSGGNLSVATQDGLFASVRQGLRLFVHKVGMRLIAASGDIDIQALTNSIRLLAKLNITLDAERITITAKEEIVLNGAGSYMKLNGGGIEKGTKGIIRSHASKHEFVGAKNLDIANVMPLQADLKGKGIFNLGSHAAAGGRPQAGVPYKLYKDGCVVEQGKADDDGNIVFKHEINADARYMVELPSGDTYEIDCTEEPEDHELSAGIGHHGYQCAGPSLLEEPASMEEDRLLSNPAMRNWT</sequence>
<evidence type="ECO:0000313" key="5">
    <source>
        <dbReference type="EMBL" id="GGY61488.1"/>
    </source>
</evidence>
<evidence type="ECO:0000256" key="1">
    <source>
        <dbReference type="ARBA" id="ARBA00005558"/>
    </source>
</evidence>
<accession>A0AA88C579</accession>
<dbReference type="SUPFAM" id="SSF69255">
    <property type="entry name" value="gp5 N-terminal domain-like"/>
    <property type="match status" value="1"/>
</dbReference>
<dbReference type="InterPro" id="IPR017847">
    <property type="entry name" value="T6SS_RhsGE_Vgr_subset"/>
</dbReference>
<dbReference type="InterPro" id="IPR018769">
    <property type="entry name" value="VgrG2_DUF2345"/>
</dbReference>
<dbReference type="SUPFAM" id="SSF69279">
    <property type="entry name" value="Phage tail proteins"/>
    <property type="match status" value="2"/>
</dbReference>
<dbReference type="RefSeq" id="WP_229420554.1">
    <property type="nucleotide sequence ID" value="NZ_BMWV01000015.1"/>
</dbReference>
<comment type="similarity">
    <text evidence="1">Belongs to the VgrG protein family.</text>
</comment>
<dbReference type="SUPFAM" id="SSF69349">
    <property type="entry name" value="Phage fibre proteins"/>
    <property type="match status" value="1"/>
</dbReference>
<dbReference type="NCBIfam" id="TIGR03361">
    <property type="entry name" value="VI_Rhs_Vgr"/>
    <property type="match status" value="1"/>
</dbReference>
<dbReference type="Pfam" id="PF04717">
    <property type="entry name" value="Phage_base_V"/>
    <property type="match status" value="1"/>
</dbReference>
<dbReference type="InterPro" id="IPR028244">
    <property type="entry name" value="T6SS_Rhs_Vgr_dom"/>
</dbReference>
<gene>
    <name evidence="5" type="ORF">GCM10007387_50030</name>
</gene>
<feature type="domain" description="Gp5/Type VI secretion system Vgr protein OB-fold" evidence="2">
    <location>
        <begin position="429"/>
        <end position="493"/>
    </location>
</feature>
<dbReference type="AlphaFoldDB" id="A0AA88C579"/>
<dbReference type="Gene3D" id="3.55.50.10">
    <property type="entry name" value="Baseplate protein-like domains"/>
    <property type="match status" value="1"/>
</dbReference>
<dbReference type="InterPro" id="IPR037026">
    <property type="entry name" value="Vgr_OB-fold_dom_sf"/>
</dbReference>
<name>A0AA88C579_9BURK</name>
<dbReference type="EMBL" id="BMWV01000015">
    <property type="protein sequence ID" value="GGY61488.1"/>
    <property type="molecule type" value="Genomic_DNA"/>
</dbReference>
<evidence type="ECO:0000259" key="2">
    <source>
        <dbReference type="Pfam" id="PF04717"/>
    </source>
</evidence>
<dbReference type="InterPro" id="IPR006533">
    <property type="entry name" value="T6SS_Vgr_RhsGE"/>
</dbReference>
<dbReference type="Gene3D" id="4.10.220.110">
    <property type="match status" value="1"/>
</dbReference>
<feature type="domain" description="Putative type VI secretion system Rhs element associated Vgr" evidence="4">
    <location>
        <begin position="515"/>
        <end position="623"/>
    </location>
</feature>
<feature type="domain" description="DUF2345" evidence="3">
    <location>
        <begin position="651"/>
        <end position="798"/>
    </location>
</feature>
<dbReference type="Pfam" id="PF05954">
    <property type="entry name" value="Phage_GPD"/>
    <property type="match status" value="1"/>
</dbReference>
<dbReference type="Gene3D" id="2.30.110.50">
    <property type="match status" value="1"/>
</dbReference>
<proteinExistence type="inferred from homology"/>
<dbReference type="Pfam" id="PF13296">
    <property type="entry name" value="T6SS_Vgr"/>
    <property type="match status" value="1"/>
</dbReference>
<dbReference type="Pfam" id="PF10106">
    <property type="entry name" value="DUF2345"/>
    <property type="match status" value="1"/>
</dbReference>
<dbReference type="Proteomes" id="UP000628442">
    <property type="component" value="Unassembled WGS sequence"/>
</dbReference>
<evidence type="ECO:0000259" key="4">
    <source>
        <dbReference type="Pfam" id="PF13296"/>
    </source>
</evidence>
<dbReference type="NCBIfam" id="TIGR01646">
    <property type="entry name" value="vgr_GE"/>
    <property type="match status" value="1"/>
</dbReference>
<dbReference type="InterPro" id="IPR006531">
    <property type="entry name" value="Gp5/Vgr_OB"/>
</dbReference>
<protein>
    <submittedName>
        <fullName evidence="5">Type IV secretion protein Rhs</fullName>
    </submittedName>
</protein>
<dbReference type="Gene3D" id="2.40.50.230">
    <property type="entry name" value="Gp5 N-terminal domain"/>
    <property type="match status" value="1"/>
</dbReference>
<evidence type="ECO:0000313" key="6">
    <source>
        <dbReference type="Proteomes" id="UP000628442"/>
    </source>
</evidence>
<comment type="caution">
    <text evidence="5">The sequence shown here is derived from an EMBL/GenBank/DDBJ whole genome shotgun (WGS) entry which is preliminary data.</text>
</comment>
<evidence type="ECO:0000259" key="3">
    <source>
        <dbReference type="Pfam" id="PF10106"/>
    </source>
</evidence>
<organism evidence="5 6">
    <name type="scientific">Pseudoduganella albidiflava</name>
    <dbReference type="NCBI Taxonomy" id="321983"/>
    <lineage>
        <taxon>Bacteria</taxon>
        <taxon>Pseudomonadati</taxon>
        <taxon>Pseudomonadota</taxon>
        <taxon>Betaproteobacteria</taxon>
        <taxon>Burkholderiales</taxon>
        <taxon>Oxalobacteraceae</taxon>
        <taxon>Telluria group</taxon>
        <taxon>Pseudoduganella</taxon>
    </lineage>
</organism>
<reference evidence="5" key="2">
    <citation type="submission" date="2022-12" db="EMBL/GenBank/DDBJ databases">
        <authorList>
            <person name="Sun Q."/>
            <person name="Kim S."/>
        </authorList>
    </citation>
    <scope>NUCLEOTIDE SEQUENCE</scope>
    <source>
        <strain evidence="5">KCTC 12343</strain>
    </source>
</reference>